<sequence length="88" mass="10296">MPAGESFPVQASQEHLLLYGVKTLVIRTFLRLLFSPWKTDQTFLQNQAYWITKCLLRLSRTIKLPSKLQIENFRLQRKASPKPAHLML</sequence>
<accession>I3SWZ3</accession>
<proteinExistence type="evidence at transcript level"/>
<dbReference type="AlphaFoldDB" id="I3SWZ3"/>
<dbReference type="EMBL" id="BT144991">
    <property type="protein sequence ID" value="AFK44785.1"/>
    <property type="molecule type" value="mRNA"/>
</dbReference>
<reference evidence="1" key="1">
    <citation type="submission" date="2012-05" db="EMBL/GenBank/DDBJ databases">
        <authorList>
            <person name="Krishnakumar V."/>
            <person name="Cheung F."/>
            <person name="Xiao Y."/>
            <person name="Chan A."/>
            <person name="Moskal W.A."/>
            <person name="Town C.D."/>
        </authorList>
    </citation>
    <scope>NUCLEOTIDE SEQUENCE</scope>
</reference>
<evidence type="ECO:0000313" key="1">
    <source>
        <dbReference type="EMBL" id="AFK44785.1"/>
    </source>
</evidence>
<protein>
    <submittedName>
        <fullName evidence="1">Uncharacterized protein</fullName>
    </submittedName>
</protein>
<name>I3SWZ3_MEDTR</name>
<organism evidence="1">
    <name type="scientific">Medicago truncatula</name>
    <name type="common">Barrel medic</name>
    <name type="synonym">Medicago tribuloides</name>
    <dbReference type="NCBI Taxonomy" id="3880"/>
    <lineage>
        <taxon>Eukaryota</taxon>
        <taxon>Viridiplantae</taxon>
        <taxon>Streptophyta</taxon>
        <taxon>Embryophyta</taxon>
        <taxon>Tracheophyta</taxon>
        <taxon>Spermatophyta</taxon>
        <taxon>Magnoliopsida</taxon>
        <taxon>eudicotyledons</taxon>
        <taxon>Gunneridae</taxon>
        <taxon>Pentapetalae</taxon>
        <taxon>rosids</taxon>
        <taxon>fabids</taxon>
        <taxon>Fabales</taxon>
        <taxon>Fabaceae</taxon>
        <taxon>Papilionoideae</taxon>
        <taxon>50 kb inversion clade</taxon>
        <taxon>NPAAA clade</taxon>
        <taxon>Hologalegina</taxon>
        <taxon>IRL clade</taxon>
        <taxon>Trifolieae</taxon>
        <taxon>Medicago</taxon>
    </lineage>
</organism>